<dbReference type="PANTHER" id="PTHR11669:SF20">
    <property type="entry name" value="REPLICATION FACTOR C SUBUNIT 4"/>
    <property type="match status" value="1"/>
</dbReference>
<keyword evidence="3" id="KW-0067">ATP-binding</keyword>
<sequence length="189" mass="20435">MVKVVAPSGWGEIIPPNPRAEKVGEAFLKGSLNWLMFEGPPGSGKTSAADALLLSRYTDLHETPSDIIYLNAAVNRSEDGVRSAIEGARCFGQNSSGKKFLILDEVDCLSSTAASTLKGKLDGLGEDTPVILTTNHLSKLDKALVSRFGSSNCFVLAEEVESHCDCLLIDTETIRHKQLRSSYARELHT</sequence>
<evidence type="ECO:0000313" key="6">
    <source>
        <dbReference type="Proteomes" id="UP000188937"/>
    </source>
</evidence>
<dbReference type="STRING" id="435.A0U92_10485"/>
<evidence type="ECO:0000256" key="1">
    <source>
        <dbReference type="ARBA" id="ARBA00022705"/>
    </source>
</evidence>
<evidence type="ECO:0000313" key="5">
    <source>
        <dbReference type="EMBL" id="AQS85137.1"/>
    </source>
</evidence>
<dbReference type="EMBL" id="CP014692">
    <property type="protein sequence ID" value="AQS85137.1"/>
    <property type="molecule type" value="Genomic_DNA"/>
</dbReference>
<dbReference type="SMART" id="SM00382">
    <property type="entry name" value="AAA"/>
    <property type="match status" value="1"/>
</dbReference>
<name>A0A1U9KHC0_ACEAC</name>
<evidence type="ECO:0000256" key="2">
    <source>
        <dbReference type="ARBA" id="ARBA00022741"/>
    </source>
</evidence>
<accession>A0A1U9KHC0</accession>
<dbReference type="PANTHER" id="PTHR11669">
    <property type="entry name" value="REPLICATION FACTOR C / DNA POLYMERASE III GAMMA-TAU SUBUNIT"/>
    <property type="match status" value="1"/>
</dbReference>
<dbReference type="Gene3D" id="3.40.50.300">
    <property type="entry name" value="P-loop containing nucleotide triphosphate hydrolases"/>
    <property type="match status" value="1"/>
</dbReference>
<keyword evidence="1" id="KW-0235">DNA replication</keyword>
<dbReference type="GO" id="GO:0005524">
    <property type="term" value="F:ATP binding"/>
    <property type="evidence" value="ECO:0007669"/>
    <property type="project" value="UniProtKB-KW"/>
</dbReference>
<dbReference type="Pfam" id="PF00004">
    <property type="entry name" value="AAA"/>
    <property type="match status" value="1"/>
</dbReference>
<dbReference type="AlphaFoldDB" id="A0A1U9KHC0"/>
<dbReference type="KEGG" id="aace:A0U92_10485"/>
<gene>
    <name evidence="5" type="ORF">A0U92_10485</name>
</gene>
<organism evidence="5 6">
    <name type="scientific">Acetobacter aceti</name>
    <dbReference type="NCBI Taxonomy" id="435"/>
    <lineage>
        <taxon>Bacteria</taxon>
        <taxon>Pseudomonadati</taxon>
        <taxon>Pseudomonadota</taxon>
        <taxon>Alphaproteobacteria</taxon>
        <taxon>Acetobacterales</taxon>
        <taxon>Acetobacteraceae</taxon>
        <taxon>Acetobacter</taxon>
        <taxon>Acetobacter subgen. Acetobacter</taxon>
    </lineage>
</organism>
<keyword evidence="2" id="KW-0547">Nucleotide-binding</keyword>
<dbReference type="GO" id="GO:0003689">
    <property type="term" value="F:DNA clamp loader activity"/>
    <property type="evidence" value="ECO:0007669"/>
    <property type="project" value="TreeGrafter"/>
</dbReference>
<dbReference type="CDD" id="cd00009">
    <property type="entry name" value="AAA"/>
    <property type="match status" value="1"/>
</dbReference>
<feature type="domain" description="AAA+ ATPase" evidence="4">
    <location>
        <begin position="31"/>
        <end position="158"/>
    </location>
</feature>
<dbReference type="InterPro" id="IPR003593">
    <property type="entry name" value="AAA+_ATPase"/>
</dbReference>
<evidence type="ECO:0000259" key="4">
    <source>
        <dbReference type="SMART" id="SM00382"/>
    </source>
</evidence>
<reference evidence="5 6" key="1">
    <citation type="submission" date="2016-03" db="EMBL/GenBank/DDBJ databases">
        <title>Acetic acid bacteria sequencing.</title>
        <authorList>
            <person name="Brandt J."/>
            <person name="Jakob F."/>
            <person name="Vogel R.F."/>
        </authorList>
    </citation>
    <scope>NUCLEOTIDE SEQUENCE [LARGE SCALE GENOMIC DNA]</scope>
    <source>
        <strain evidence="5 6">TMW2.1153</strain>
    </source>
</reference>
<dbReference type="GO" id="GO:0006261">
    <property type="term" value="P:DNA-templated DNA replication"/>
    <property type="evidence" value="ECO:0007669"/>
    <property type="project" value="TreeGrafter"/>
</dbReference>
<dbReference type="Proteomes" id="UP000188937">
    <property type="component" value="Chromosome"/>
</dbReference>
<dbReference type="InterPro" id="IPR050238">
    <property type="entry name" value="DNA_Rep/Repair_Clamp_Loader"/>
</dbReference>
<evidence type="ECO:0000256" key="3">
    <source>
        <dbReference type="ARBA" id="ARBA00022840"/>
    </source>
</evidence>
<protein>
    <recommendedName>
        <fullName evidence="4">AAA+ ATPase domain-containing protein</fullName>
    </recommendedName>
</protein>
<dbReference type="OrthoDB" id="7344521at2"/>
<keyword evidence="6" id="KW-1185">Reference proteome</keyword>
<dbReference type="InterPro" id="IPR027417">
    <property type="entry name" value="P-loop_NTPase"/>
</dbReference>
<dbReference type="SUPFAM" id="SSF52540">
    <property type="entry name" value="P-loop containing nucleoside triphosphate hydrolases"/>
    <property type="match status" value="1"/>
</dbReference>
<proteinExistence type="predicted"/>
<dbReference type="InterPro" id="IPR003959">
    <property type="entry name" value="ATPase_AAA_core"/>
</dbReference>
<dbReference type="GO" id="GO:0006281">
    <property type="term" value="P:DNA repair"/>
    <property type="evidence" value="ECO:0007669"/>
    <property type="project" value="TreeGrafter"/>
</dbReference>
<dbReference type="GO" id="GO:0016887">
    <property type="term" value="F:ATP hydrolysis activity"/>
    <property type="evidence" value="ECO:0007669"/>
    <property type="project" value="InterPro"/>
</dbReference>
<dbReference type="RefSeq" id="WP_077813183.1">
    <property type="nucleotide sequence ID" value="NZ_CP014692.1"/>
</dbReference>